<dbReference type="EMBL" id="FN667742">
    <property type="protein sequence ID" value="CBJ90123.1"/>
    <property type="molecule type" value="Genomic_DNA"/>
</dbReference>
<dbReference type="AlphaFoldDB" id="D3VEL1"/>
<organism evidence="1 2">
    <name type="scientific">Xenorhabdus nematophila (strain ATCC 19061 / DSM 3370 / CCUG 14189 / LMG 1036 / NCIMB 9965 / AN6)</name>
    <dbReference type="NCBI Taxonomy" id="406817"/>
    <lineage>
        <taxon>Bacteria</taxon>
        <taxon>Pseudomonadati</taxon>
        <taxon>Pseudomonadota</taxon>
        <taxon>Gammaproteobacteria</taxon>
        <taxon>Enterobacterales</taxon>
        <taxon>Morganellaceae</taxon>
        <taxon>Xenorhabdus</taxon>
    </lineage>
</organism>
<name>D3VEL1_XENNA</name>
<dbReference type="HOGENOM" id="CLU_215045_0_0_6"/>
<keyword evidence="2" id="KW-1185">Reference proteome</keyword>
<protein>
    <submittedName>
        <fullName evidence="1">GLP_516_24861_27293</fullName>
    </submittedName>
</protein>
<sequence>MYDSLLEISDTLSGEGMDNVLKYGDTVETRFINKLKWCYTDFFAHHIYQQT</sequence>
<reference evidence="1 2" key="1">
    <citation type="journal article" date="2011" name="PLoS ONE">
        <title>The entomopathogenic bacterial endosymbionts xenorhabdus and photorhabdus: convergent lifestyles from divergent genomes.</title>
        <authorList>
            <person name="Chaston J.M."/>
            <person name="Suen G."/>
            <person name="Tucker S.L."/>
            <person name="Andersen A.W."/>
            <person name="Bhasin A."/>
            <person name="Bode E."/>
            <person name="Bode H.B."/>
            <person name="Brachmann A.O."/>
            <person name="Cowles C.E."/>
            <person name="Cowles K.N."/>
            <person name="Darby C."/>
            <person name="de Leon L."/>
            <person name="Drace K."/>
            <person name="Du Z."/>
            <person name="Givaudan A."/>
            <person name="Herbert Tran E.E."/>
            <person name="Jewell K.A."/>
            <person name="Knack J.J."/>
            <person name="Krasomil-Osterfeld K.C."/>
            <person name="Kukor R."/>
            <person name="Lanois A."/>
            <person name="Latreille P."/>
            <person name="Leimgruber N.K."/>
            <person name="Lipke C.M."/>
            <person name="Liu R."/>
            <person name="Lu X."/>
            <person name="Martens E.C."/>
            <person name="Marri P.R."/>
            <person name="Medigue C."/>
            <person name="Menard M.L."/>
            <person name="Miller N.M."/>
            <person name="Morales-Soto N."/>
            <person name="Norton S."/>
            <person name="Ogier J.C."/>
            <person name="Orchard S.S."/>
            <person name="Park D."/>
            <person name="Park Y."/>
            <person name="Qurollo B.A."/>
            <person name="Sugar D.R."/>
            <person name="Richards G.R."/>
            <person name="Rouy Z."/>
            <person name="Slominski B."/>
            <person name="Slominski K."/>
            <person name="Snyder H."/>
            <person name="Tjaden B.C."/>
            <person name="van der Hoeven R."/>
            <person name="Welch R.D."/>
            <person name="Wheeler C."/>
            <person name="Xiang B."/>
            <person name="Barbazuk B."/>
            <person name="Gaudriault S."/>
            <person name="Goodner B."/>
            <person name="Slater S.C."/>
            <person name="Forst S."/>
            <person name="Goldman B.S."/>
            <person name="Goodrich-Blair H."/>
        </authorList>
    </citation>
    <scope>NUCLEOTIDE SEQUENCE [LARGE SCALE GENOMIC DNA]</scope>
    <source>
        <strain evidence="2">ATCC 19061 / DSM 3370 / CCUG 14189 / LMG 1036 / NCIMB 9965 / AN6</strain>
    </source>
</reference>
<dbReference type="Proteomes" id="UP000008075">
    <property type="component" value="Chromosome"/>
</dbReference>
<accession>D3VEL1</accession>
<evidence type="ECO:0000313" key="2">
    <source>
        <dbReference type="Proteomes" id="UP000008075"/>
    </source>
</evidence>
<dbReference type="KEGG" id="xne:XNC1_2063"/>
<proteinExistence type="predicted"/>
<gene>
    <name evidence="1" type="ordered locus">XNC1_2063</name>
</gene>
<evidence type="ECO:0000313" key="1">
    <source>
        <dbReference type="EMBL" id="CBJ90123.1"/>
    </source>
</evidence>